<dbReference type="InterPro" id="IPR025935">
    <property type="entry name" value="AbiH"/>
</dbReference>
<proteinExistence type="predicted"/>
<accession>A0A921HWL1</accession>
<dbReference type="RefSeq" id="WP_276827765.1">
    <property type="nucleotide sequence ID" value="NZ_DYVX01000061.1"/>
</dbReference>
<dbReference type="Proteomes" id="UP000717835">
    <property type="component" value="Unassembled WGS sequence"/>
</dbReference>
<dbReference type="AlphaFoldDB" id="A0A921HWL1"/>
<gene>
    <name evidence="1" type="ORF">K8W02_07690</name>
</gene>
<name>A0A921HWL1_9BACT</name>
<comment type="caution">
    <text evidence="1">The sequence shown here is derived from an EMBL/GenBank/DDBJ whole genome shotgun (WGS) entry which is preliminary data.</text>
</comment>
<sequence length="294" mass="34622">MKKESNNLYTYNKAILLGNGFDVANGYPTRYQDFIEDSRFKYLLSNDNQLAKHIHRTYEEAKWVDIEIEIGKYSANLEKEFTGASFEKETNRFKVEYNDLSDALYWYINSLIGGKHNPKMAELMNNWKNSLCGNIPERAFFVSFNYLRWDLNEIYKNMFKEKFVNEFPLFIHGITTYNLNDTPKIVLGVDENSEHSKKHNFIVKSYNKYSQSEIYFKHIFDASHIIIFGCSIGETDQRYFKKLFSRAVGKTFEIYYYGEKEEANIRANIAALCDFDDLMTNNTVIFKDSSDYSL</sequence>
<reference evidence="1" key="2">
    <citation type="submission" date="2021-09" db="EMBL/GenBank/DDBJ databases">
        <authorList>
            <person name="Gilroy R."/>
        </authorList>
    </citation>
    <scope>NUCLEOTIDE SEQUENCE</scope>
    <source>
        <strain evidence="1">CHK55-1828</strain>
    </source>
</reference>
<dbReference type="EMBL" id="DYVX01000061">
    <property type="protein sequence ID" value="HJF92250.1"/>
    <property type="molecule type" value="Genomic_DNA"/>
</dbReference>
<organism evidence="1 2">
    <name type="scientific">Mediterranea massiliensis</name>
    <dbReference type="NCBI Taxonomy" id="1841865"/>
    <lineage>
        <taxon>Bacteria</taxon>
        <taxon>Pseudomonadati</taxon>
        <taxon>Bacteroidota</taxon>
        <taxon>Bacteroidia</taxon>
        <taxon>Bacteroidales</taxon>
        <taxon>Bacteroidaceae</taxon>
        <taxon>Mediterranea</taxon>
    </lineage>
</organism>
<protein>
    <submittedName>
        <fullName evidence="1">Bacteriophage abortive infection AbiH family protein</fullName>
    </submittedName>
</protein>
<reference evidence="1" key="1">
    <citation type="journal article" date="2021" name="PeerJ">
        <title>Extensive microbial diversity within the chicken gut microbiome revealed by metagenomics and culture.</title>
        <authorList>
            <person name="Gilroy R."/>
            <person name="Ravi A."/>
            <person name="Getino M."/>
            <person name="Pursley I."/>
            <person name="Horton D.L."/>
            <person name="Alikhan N.F."/>
            <person name="Baker D."/>
            <person name="Gharbi K."/>
            <person name="Hall N."/>
            <person name="Watson M."/>
            <person name="Adriaenssens E.M."/>
            <person name="Foster-Nyarko E."/>
            <person name="Jarju S."/>
            <person name="Secka A."/>
            <person name="Antonio M."/>
            <person name="Oren A."/>
            <person name="Chaudhuri R.R."/>
            <person name="La Ragione R."/>
            <person name="Hildebrand F."/>
            <person name="Pallen M.J."/>
        </authorList>
    </citation>
    <scope>NUCLEOTIDE SEQUENCE</scope>
    <source>
        <strain evidence="1">CHK55-1828</strain>
    </source>
</reference>
<dbReference type="Pfam" id="PF14253">
    <property type="entry name" value="AbiH"/>
    <property type="match status" value="1"/>
</dbReference>
<evidence type="ECO:0000313" key="2">
    <source>
        <dbReference type="Proteomes" id="UP000717835"/>
    </source>
</evidence>
<evidence type="ECO:0000313" key="1">
    <source>
        <dbReference type="EMBL" id="HJF92250.1"/>
    </source>
</evidence>